<protein>
    <recommendedName>
        <fullName evidence="2">Autotransporter domain-containing protein</fullName>
    </recommendedName>
</protein>
<keyword evidence="1" id="KW-0732">Signal</keyword>
<dbReference type="EMBL" id="LUUJ01000080">
    <property type="protein sequence ID" value="OAI15855.1"/>
    <property type="molecule type" value="Genomic_DNA"/>
</dbReference>
<evidence type="ECO:0000313" key="4">
    <source>
        <dbReference type="Proteomes" id="UP000077857"/>
    </source>
</evidence>
<feature type="domain" description="Autotransporter" evidence="2">
    <location>
        <begin position="371"/>
        <end position="657"/>
    </location>
</feature>
<dbReference type="Gene3D" id="2.40.128.130">
    <property type="entry name" value="Autotransporter beta-domain"/>
    <property type="match status" value="1"/>
</dbReference>
<accession>A0A177ND71</accession>
<evidence type="ECO:0000259" key="2">
    <source>
        <dbReference type="PROSITE" id="PS51208"/>
    </source>
</evidence>
<dbReference type="Gene3D" id="2.60.40.3440">
    <property type="match status" value="1"/>
</dbReference>
<proteinExistence type="predicted"/>
<feature type="signal peptide" evidence="1">
    <location>
        <begin position="1"/>
        <end position="22"/>
    </location>
</feature>
<dbReference type="SMART" id="SM00869">
    <property type="entry name" value="Autotransporter"/>
    <property type="match status" value="1"/>
</dbReference>
<organism evidence="3 4">
    <name type="scientific">Methylomonas koyamae</name>
    <dbReference type="NCBI Taxonomy" id="702114"/>
    <lineage>
        <taxon>Bacteria</taxon>
        <taxon>Pseudomonadati</taxon>
        <taxon>Pseudomonadota</taxon>
        <taxon>Gammaproteobacteria</taxon>
        <taxon>Methylococcales</taxon>
        <taxon>Methylococcaceae</taxon>
        <taxon>Methylomonas</taxon>
    </lineage>
</organism>
<feature type="chain" id="PRO_5008069016" description="Autotransporter domain-containing protein" evidence="1">
    <location>
        <begin position="23"/>
        <end position="657"/>
    </location>
</feature>
<evidence type="ECO:0000256" key="1">
    <source>
        <dbReference type="SAM" id="SignalP"/>
    </source>
</evidence>
<sequence>MTRWRAALGFRIAVLGLVPALANSAALPDSAPVSSEFYSLQLYGIGFEAGGQRAGVYIYDHTFDAQAFGFLSIVNANTSQTIFSRTYGDYGTFTTAGTFSENFLLPYATPLNISINGREFSNMSILIGGQVVAAGGSFNGQFPSYATTLTIDDPSPQANNDSYVTTKDLPVAINPLANDINAAQLVSVGSPAHGTVGNNRGGLVYTPAPGFTGTDSFSYTVSNSSNVQASASVTVIVADGSLSDAGPDPEDKSLIEVVESMVANGTASPALLERAEGIALLLNQADGLEKVGQALQSLAPEEAVSQALSGSRLARIQVNNINQRLIELRGGATGISLKGLSLNLDGQSVPTAALAGLAPYRAKGGAAGDGELFERLGLFVNGQFETGERSETRLDPGYRSKTYGVSAGADYWLTRKLLLGISAGYGYTDSKLSANASQLDIEAYTVSGFGSYSINERMFVDFIANGTFNAYKNVRNIAYVDAFGPVNEQAKAKVQGAQQRYSSTLGYDYPWGGWTFGLRGRGEYSEQSIDSYREQGAVGLNLAIGAQRIVSVTSGLGFIVNYAASTPFGVFTPQVNLEWEHEYQKDPRRILAGFVEDSSGNTFSVRTGAPDRDYLNLRSSLAATLPNGGSAFIQYETVLSLQNESRHTFNAGVRFSF</sequence>
<dbReference type="Pfam" id="PF17963">
    <property type="entry name" value="Big_9"/>
    <property type="match status" value="1"/>
</dbReference>
<reference evidence="3 4" key="1">
    <citation type="submission" date="2016-03" db="EMBL/GenBank/DDBJ databases">
        <authorList>
            <person name="Ploux O."/>
        </authorList>
    </citation>
    <scope>NUCLEOTIDE SEQUENCE [LARGE SCALE GENOMIC DNA]</scope>
    <source>
        <strain evidence="3 4">R-45378</strain>
    </source>
</reference>
<comment type="caution">
    <text evidence="3">The sequence shown here is derived from an EMBL/GenBank/DDBJ whole genome shotgun (WGS) entry which is preliminary data.</text>
</comment>
<evidence type="ECO:0000313" key="3">
    <source>
        <dbReference type="EMBL" id="OAI15855.1"/>
    </source>
</evidence>
<dbReference type="Proteomes" id="UP000077857">
    <property type="component" value="Unassembled WGS sequence"/>
</dbReference>
<dbReference type="SUPFAM" id="SSF103515">
    <property type="entry name" value="Autotransporter"/>
    <property type="match status" value="1"/>
</dbReference>
<name>A0A177ND71_9GAMM</name>
<gene>
    <name evidence="3" type="ORF">A1507_13615</name>
</gene>
<dbReference type="Pfam" id="PF03797">
    <property type="entry name" value="Autotransporter"/>
    <property type="match status" value="1"/>
</dbReference>
<dbReference type="InterPro" id="IPR005546">
    <property type="entry name" value="Autotransporte_beta"/>
</dbReference>
<dbReference type="AlphaFoldDB" id="A0A177ND71"/>
<dbReference type="PROSITE" id="PS51208">
    <property type="entry name" value="AUTOTRANSPORTER"/>
    <property type="match status" value="1"/>
</dbReference>
<dbReference type="InterPro" id="IPR036709">
    <property type="entry name" value="Autotransporte_beta_dom_sf"/>
</dbReference>